<comment type="caution">
    <text evidence="1">The sequence shown here is derived from an EMBL/GenBank/DDBJ whole genome shotgun (WGS) entry which is preliminary data.</text>
</comment>
<proteinExistence type="predicted"/>
<name>A0A433UX74_9CYAN</name>
<gene>
    <name evidence="1" type="ORF">DSM106972_081130</name>
</gene>
<protein>
    <submittedName>
        <fullName evidence="1">Uncharacterized protein</fullName>
    </submittedName>
</protein>
<evidence type="ECO:0000313" key="2">
    <source>
        <dbReference type="Proteomes" id="UP000271624"/>
    </source>
</evidence>
<dbReference type="OrthoDB" id="437421at2"/>
<sequence length="111" mass="12842">MPTLLLKLGRTAEAQQVLELLKYQEVQDYLRAGKGVDSTPKNQIIALGKELSDLETIPRDKRSSTQQQRIIELRKTQEKLLQEYGEFFKNPEVIKRIEELRQITGGENFDP</sequence>
<dbReference type="EMBL" id="RSCL01000029">
    <property type="protein sequence ID" value="RUS98484.1"/>
    <property type="molecule type" value="Genomic_DNA"/>
</dbReference>
<evidence type="ECO:0000313" key="1">
    <source>
        <dbReference type="EMBL" id="RUS98484.1"/>
    </source>
</evidence>
<dbReference type="AlphaFoldDB" id="A0A433UX74"/>
<dbReference type="Proteomes" id="UP000271624">
    <property type="component" value="Unassembled WGS sequence"/>
</dbReference>
<dbReference type="RefSeq" id="WP_127086163.1">
    <property type="nucleotide sequence ID" value="NZ_RSCL01000029.1"/>
</dbReference>
<keyword evidence="2" id="KW-1185">Reference proteome</keyword>
<reference evidence="1" key="1">
    <citation type="submission" date="2018-12" db="EMBL/GenBank/DDBJ databases">
        <authorList>
            <person name="Will S."/>
            <person name="Neumann-Schaal M."/>
            <person name="Henke P."/>
        </authorList>
    </citation>
    <scope>NUCLEOTIDE SEQUENCE</scope>
    <source>
        <strain evidence="1">PCC 7102</strain>
    </source>
</reference>
<reference evidence="1" key="2">
    <citation type="journal article" date="2019" name="Genome Biol. Evol.">
        <title>Day and night: Metabolic profiles and evolutionary relationships of six axenic non-marine cyanobacteria.</title>
        <authorList>
            <person name="Will S.E."/>
            <person name="Henke P."/>
            <person name="Boedeker C."/>
            <person name="Huang S."/>
            <person name="Brinkmann H."/>
            <person name="Rohde M."/>
            <person name="Jarek M."/>
            <person name="Friedl T."/>
            <person name="Seufert S."/>
            <person name="Schumacher M."/>
            <person name="Overmann J."/>
            <person name="Neumann-Schaal M."/>
            <person name="Petersen J."/>
        </authorList>
    </citation>
    <scope>NUCLEOTIDE SEQUENCE [LARGE SCALE GENOMIC DNA]</scope>
    <source>
        <strain evidence="1">PCC 7102</strain>
    </source>
</reference>
<accession>A0A433UX74</accession>
<organism evidence="1 2">
    <name type="scientific">Dulcicalothrix desertica PCC 7102</name>
    <dbReference type="NCBI Taxonomy" id="232991"/>
    <lineage>
        <taxon>Bacteria</taxon>
        <taxon>Bacillati</taxon>
        <taxon>Cyanobacteriota</taxon>
        <taxon>Cyanophyceae</taxon>
        <taxon>Nostocales</taxon>
        <taxon>Calotrichaceae</taxon>
        <taxon>Dulcicalothrix</taxon>
    </lineage>
</organism>